<dbReference type="AlphaFoldDB" id="A0A2S0USY3"/>
<name>A0A2S0USY3_9RHOB</name>
<dbReference type="KEGG" id="geh:HYN69_20265"/>
<protein>
    <recommendedName>
        <fullName evidence="3">Trypsin-like peptidase domain-containing protein</fullName>
    </recommendedName>
</protein>
<reference evidence="1 2" key="1">
    <citation type="submission" date="2018-04" db="EMBL/GenBank/DDBJ databases">
        <title>Genome sequencing of Gemmobacter.</title>
        <authorList>
            <person name="Yi H."/>
            <person name="Baek M.-G."/>
        </authorList>
    </citation>
    <scope>NUCLEOTIDE SEQUENCE [LARGE SCALE GENOMIC DNA]</scope>
    <source>
        <strain evidence="1 2">HYN0069</strain>
        <plasmid evidence="2">Plasmid unnamed3</plasmid>
    </source>
</reference>
<keyword evidence="1" id="KW-0614">Plasmid</keyword>
<accession>A0A2S0USY3</accession>
<evidence type="ECO:0000313" key="1">
    <source>
        <dbReference type="EMBL" id="AWB50917.1"/>
    </source>
</evidence>
<gene>
    <name evidence="1" type="ORF">HYN69_20265</name>
</gene>
<evidence type="ECO:0000313" key="2">
    <source>
        <dbReference type="Proteomes" id="UP000244496"/>
    </source>
</evidence>
<dbReference type="Proteomes" id="UP000244496">
    <property type="component" value="Plasmid unnamed3"/>
</dbReference>
<geneLocation type="plasmid" evidence="1">
    <name>unnamed3</name>
</geneLocation>
<dbReference type="EMBL" id="CP028921">
    <property type="protein sequence ID" value="AWB50917.1"/>
    <property type="molecule type" value="Genomic_DNA"/>
</dbReference>
<dbReference type="SUPFAM" id="SSF50494">
    <property type="entry name" value="Trypsin-like serine proteases"/>
    <property type="match status" value="1"/>
</dbReference>
<sequence>MTNEEWAIICSEVVDLMNDYVRPLVVPLSQETEQGVRLIGTGTFVQRESGGAIVTCEHVARNAPLNFSPYGHEMVYSYTGAWQSFVEPIDVSWTTGALAKPVRAVPPHQVALQHQLSRYEELLFFYGYSGENSHYGFDVHETNGSGYLTQQKQDAKPDPSVIELLWPNGRHDWSKRTTAEARRQMKLDNPAGFSGSLVWNTRFLETGGDLSRWTPEQAVVTALLKRFVREDDALLALPIEGFRSVGGLE</sequence>
<dbReference type="InterPro" id="IPR009003">
    <property type="entry name" value="Peptidase_S1_PA"/>
</dbReference>
<organism evidence="1 2">
    <name type="scientific">Paragemmobacter aquarius</name>
    <dbReference type="NCBI Taxonomy" id="2169400"/>
    <lineage>
        <taxon>Bacteria</taxon>
        <taxon>Pseudomonadati</taxon>
        <taxon>Pseudomonadota</taxon>
        <taxon>Alphaproteobacteria</taxon>
        <taxon>Rhodobacterales</taxon>
        <taxon>Paracoccaceae</taxon>
        <taxon>Paragemmobacter</taxon>
    </lineage>
</organism>
<keyword evidence="2" id="KW-1185">Reference proteome</keyword>
<evidence type="ECO:0008006" key="3">
    <source>
        <dbReference type="Google" id="ProtNLM"/>
    </source>
</evidence>
<proteinExistence type="predicted"/>